<protein>
    <submittedName>
        <fullName evidence="9">Acyltransferase family protein</fullName>
    </submittedName>
</protein>
<keyword evidence="9" id="KW-0808">Transferase</keyword>
<proteinExistence type="inferred from homology"/>
<evidence type="ECO:0000259" key="8">
    <source>
        <dbReference type="Pfam" id="PF01757"/>
    </source>
</evidence>
<feature type="transmembrane region" description="Helical" evidence="7">
    <location>
        <begin position="310"/>
        <end position="336"/>
    </location>
</feature>
<evidence type="ECO:0000313" key="9">
    <source>
        <dbReference type="EMBL" id="MEY8768837.1"/>
    </source>
</evidence>
<dbReference type="GO" id="GO:0016746">
    <property type="term" value="F:acyltransferase activity"/>
    <property type="evidence" value="ECO:0007669"/>
    <property type="project" value="UniProtKB-KW"/>
</dbReference>
<feature type="transmembrane region" description="Helical" evidence="7">
    <location>
        <begin position="90"/>
        <end position="108"/>
    </location>
</feature>
<comment type="caution">
    <text evidence="9">The sequence shown here is derived from an EMBL/GenBank/DDBJ whole genome shotgun (WGS) entry which is preliminary data.</text>
</comment>
<feature type="transmembrane region" description="Helical" evidence="7">
    <location>
        <begin position="220"/>
        <end position="236"/>
    </location>
</feature>
<comment type="similarity">
    <text evidence="2">Belongs to the acyltransferase 3 family.</text>
</comment>
<evidence type="ECO:0000256" key="5">
    <source>
        <dbReference type="ARBA" id="ARBA00022989"/>
    </source>
</evidence>
<feature type="transmembrane region" description="Helical" evidence="7">
    <location>
        <begin position="194"/>
        <end position="213"/>
    </location>
</feature>
<keyword evidence="9" id="KW-0012">Acyltransferase</keyword>
<evidence type="ECO:0000256" key="7">
    <source>
        <dbReference type="SAM" id="Phobius"/>
    </source>
</evidence>
<comment type="subcellular location">
    <subcellularLocation>
        <location evidence="1">Cell membrane</location>
        <topology evidence="1">Multi-pass membrane protein</topology>
    </subcellularLocation>
</comment>
<dbReference type="InterPro" id="IPR002656">
    <property type="entry name" value="Acyl_transf_3_dom"/>
</dbReference>
<evidence type="ECO:0000256" key="4">
    <source>
        <dbReference type="ARBA" id="ARBA00022692"/>
    </source>
</evidence>
<sequence length="357" mass="40543">MNTTQKQDIAWINSLKGLCILLVVLYHVVLPGYAEMIGHLVAGFMPAKLWLAFNNYLSPLRMPAFFFVSGLLATNGIINRPWKQVFTSRVTNLFYLYFLWGVIQWLMIRGVSNEVMGEQLSKNTNAAWAATPVESVKLMLLAMSSSWYLYALGLFFVFAKLFREQRLAMMTIAVLLNYAAVMKIIPGWGPESVAQYLIFFLLGTFYSSTLLRWSEWRRSNLVPWAALIALSLIHAKLGIPHSLFLCALAVLISVAACRTLNRYFTLGWLNWLGRNTLQIYVLHRIFIEFFGMSAILFAEHHQLFANKAFSMLWATAFPVVMVALCAGCSVGVWTLLNRGIGKNLFIYPRLLRVKVDA</sequence>
<accession>A0ABV4E1S4</accession>
<name>A0ABV4E1S4_9GAMM</name>
<dbReference type="EMBL" id="JBGFFX010000001">
    <property type="protein sequence ID" value="MEY8768837.1"/>
    <property type="molecule type" value="Genomic_DNA"/>
</dbReference>
<gene>
    <name evidence="9" type="ORF">AB6T85_00075</name>
</gene>
<evidence type="ECO:0000313" key="10">
    <source>
        <dbReference type="Proteomes" id="UP001565243"/>
    </source>
</evidence>
<dbReference type="Pfam" id="PF01757">
    <property type="entry name" value="Acyl_transf_3"/>
    <property type="match status" value="1"/>
</dbReference>
<organism evidence="9 10">
    <name type="scientific">Erwinia aeris</name>
    <dbReference type="NCBI Taxonomy" id="3239803"/>
    <lineage>
        <taxon>Bacteria</taxon>
        <taxon>Pseudomonadati</taxon>
        <taxon>Pseudomonadota</taxon>
        <taxon>Gammaproteobacteria</taxon>
        <taxon>Enterobacterales</taxon>
        <taxon>Erwiniaceae</taxon>
        <taxon>Erwinia</taxon>
    </lineage>
</organism>
<keyword evidence="10" id="KW-1185">Reference proteome</keyword>
<feature type="transmembrane region" description="Helical" evidence="7">
    <location>
        <begin position="242"/>
        <end position="260"/>
    </location>
</feature>
<evidence type="ECO:0000256" key="1">
    <source>
        <dbReference type="ARBA" id="ARBA00004651"/>
    </source>
</evidence>
<dbReference type="PANTHER" id="PTHR40074">
    <property type="entry name" value="O-ACETYLTRANSFERASE WECH"/>
    <property type="match status" value="1"/>
</dbReference>
<reference evidence="9 10" key="1">
    <citation type="submission" date="2024-07" db="EMBL/GenBank/DDBJ databases">
        <authorList>
            <person name="Hebao G."/>
        </authorList>
    </citation>
    <scope>NUCLEOTIDE SEQUENCE [LARGE SCALE GENOMIC DNA]</scope>
    <source>
        <strain evidence="9 10">ACCC 02193</strain>
    </source>
</reference>
<feature type="transmembrane region" description="Helical" evidence="7">
    <location>
        <begin position="281"/>
        <end position="298"/>
    </location>
</feature>
<keyword evidence="6 7" id="KW-0472">Membrane</keyword>
<dbReference type="Proteomes" id="UP001565243">
    <property type="component" value="Unassembled WGS sequence"/>
</dbReference>
<keyword evidence="3" id="KW-1003">Cell membrane</keyword>
<evidence type="ECO:0000256" key="2">
    <source>
        <dbReference type="ARBA" id="ARBA00007400"/>
    </source>
</evidence>
<feature type="transmembrane region" description="Helical" evidence="7">
    <location>
        <begin position="20"/>
        <end position="42"/>
    </location>
</feature>
<evidence type="ECO:0000256" key="3">
    <source>
        <dbReference type="ARBA" id="ARBA00022475"/>
    </source>
</evidence>
<keyword evidence="4 7" id="KW-0812">Transmembrane</keyword>
<evidence type="ECO:0000256" key="6">
    <source>
        <dbReference type="ARBA" id="ARBA00023136"/>
    </source>
</evidence>
<dbReference type="RefSeq" id="WP_301729415.1">
    <property type="nucleotide sequence ID" value="NZ_JBGFFX010000001.1"/>
</dbReference>
<keyword evidence="5 7" id="KW-1133">Transmembrane helix</keyword>
<feature type="transmembrane region" description="Helical" evidence="7">
    <location>
        <begin position="138"/>
        <end position="158"/>
    </location>
</feature>
<feature type="domain" description="Acyltransferase 3" evidence="8">
    <location>
        <begin position="9"/>
        <end position="328"/>
    </location>
</feature>
<dbReference type="PANTHER" id="PTHR40074:SF4">
    <property type="entry name" value="INNER MEMBRANE PROTEIN YCFT"/>
    <property type="match status" value="1"/>
</dbReference>
<feature type="transmembrane region" description="Helical" evidence="7">
    <location>
        <begin position="167"/>
        <end position="188"/>
    </location>
</feature>
<feature type="transmembrane region" description="Helical" evidence="7">
    <location>
        <begin position="62"/>
        <end position="78"/>
    </location>
</feature>